<dbReference type="Pfam" id="PF01112">
    <property type="entry name" value="Asparaginase_2"/>
    <property type="match status" value="2"/>
</dbReference>
<dbReference type="GO" id="GO:0016811">
    <property type="term" value="F:hydrolase activity, acting on carbon-nitrogen (but not peptide) bonds, in linear amides"/>
    <property type="evidence" value="ECO:0007669"/>
    <property type="project" value="UniProtKB-ARBA"/>
</dbReference>
<comment type="caution">
    <text evidence="9">The sequence shown here is derived from an EMBL/GenBank/DDBJ whole genome shotgun (WGS) entry which is preliminary data.</text>
</comment>
<feature type="active site" description="Nucleophile" evidence="6">
    <location>
        <position position="256"/>
    </location>
</feature>
<evidence type="ECO:0000256" key="4">
    <source>
        <dbReference type="ARBA" id="ARBA00022801"/>
    </source>
</evidence>
<keyword evidence="4" id="KW-0378">Hydrolase</keyword>
<evidence type="ECO:0000256" key="2">
    <source>
        <dbReference type="ARBA" id="ARBA00012879"/>
    </source>
</evidence>
<accession>A0ABD3RTU3</accession>
<evidence type="ECO:0000256" key="3">
    <source>
        <dbReference type="ARBA" id="ARBA00022670"/>
    </source>
</evidence>
<comment type="catalytic activity">
    <reaction evidence="1">
        <text>Cleavage of a beta-linked Asp residue from the N-terminus of a polypeptide.</text>
        <dbReference type="EC" id="3.4.19.5"/>
    </reaction>
</comment>
<feature type="site" description="Cleavage; by autolysis" evidence="8">
    <location>
        <begin position="255"/>
        <end position="256"/>
    </location>
</feature>
<dbReference type="EC" id="3.4.19.5" evidence="2"/>
<feature type="binding site" evidence="7">
    <location>
        <begin position="299"/>
        <end position="302"/>
    </location>
    <ligand>
        <name>substrate</name>
    </ligand>
</feature>
<proteinExistence type="predicted"/>
<evidence type="ECO:0000313" key="9">
    <source>
        <dbReference type="EMBL" id="KAL3815731.1"/>
    </source>
</evidence>
<evidence type="ECO:0000256" key="6">
    <source>
        <dbReference type="PIRSR" id="PIRSR600246-1"/>
    </source>
</evidence>
<reference evidence="9 10" key="1">
    <citation type="submission" date="2024-10" db="EMBL/GenBank/DDBJ databases">
        <title>Updated reference genomes for cyclostephanoid diatoms.</title>
        <authorList>
            <person name="Roberts W.R."/>
            <person name="Alverson A.J."/>
        </authorList>
    </citation>
    <scope>NUCLEOTIDE SEQUENCE [LARGE SCALE GENOMIC DNA]</scope>
    <source>
        <strain evidence="9 10">AJA228-03</strain>
    </source>
</reference>
<dbReference type="AlphaFoldDB" id="A0ABD3RTU3"/>
<dbReference type="Gene3D" id="3.60.20.30">
    <property type="entry name" value="(Glycosyl)asparaginase"/>
    <property type="match status" value="1"/>
</dbReference>
<dbReference type="PANTHER" id="PTHR10188">
    <property type="entry name" value="L-ASPARAGINASE"/>
    <property type="match status" value="1"/>
</dbReference>
<evidence type="ECO:0000313" key="10">
    <source>
        <dbReference type="Proteomes" id="UP001530377"/>
    </source>
</evidence>
<evidence type="ECO:0000256" key="1">
    <source>
        <dbReference type="ARBA" id="ARBA00000306"/>
    </source>
</evidence>
<sequence>MTKRVVLAVHGGAGVINRSQLTSETEEIFRAALRSALSIGYEILMEKSYKNHQCNLSASIAADAVEAAVRYLEDCPLFNAGAGSVFGNDGRIRMDASIMICSTAFNTADGNVGGIERDIAAIETDKTIQMSRYPQTPQPQAGSVAGVENVKNPISLARAVMERTKHVMLIGKGAEEFAQSLPKEVVETRRDDYFWTERRWTQLIEVRKREEQLQRQQQEGTGMANFTPMQNMEVQLDHASEAGQDIMDHDEQKFGTVGCVALYIPVEKERETEFDNPLIRPQLASATSTGGMTNQRFNRVGDTPIIGAGTYANHLCAISCTGHGEHFIRNVAAHDIAKRLEYKHGYGSEEGKKDGSALQKAVEEVIFGTLIGNGIDKGSGGVIAIDRDGNFTAEMNCPGMYHGWIYEDGEMKTRIFQDERSHKEP</sequence>
<evidence type="ECO:0000256" key="5">
    <source>
        <dbReference type="ARBA" id="ARBA00022813"/>
    </source>
</evidence>
<dbReference type="InterPro" id="IPR000246">
    <property type="entry name" value="Peptidase_T2"/>
</dbReference>
<evidence type="ECO:0000256" key="8">
    <source>
        <dbReference type="PIRSR" id="PIRSR600246-3"/>
    </source>
</evidence>
<dbReference type="Proteomes" id="UP001530377">
    <property type="component" value="Unassembled WGS sequence"/>
</dbReference>
<dbReference type="GO" id="GO:0008798">
    <property type="term" value="F:beta-aspartyl-peptidase activity"/>
    <property type="evidence" value="ECO:0007669"/>
    <property type="project" value="UniProtKB-EC"/>
</dbReference>
<dbReference type="CDD" id="cd04701">
    <property type="entry name" value="Asparaginase_2"/>
    <property type="match status" value="1"/>
</dbReference>
<name>A0ABD3RTU3_9STRA</name>
<dbReference type="InterPro" id="IPR029055">
    <property type="entry name" value="Ntn_hydrolases_N"/>
</dbReference>
<dbReference type="PANTHER" id="PTHR10188:SF6">
    <property type="entry name" value="N(4)-(BETA-N-ACETYLGLUCOSAMINYL)-L-ASPARAGINASE"/>
    <property type="match status" value="1"/>
</dbReference>
<evidence type="ECO:0000256" key="7">
    <source>
        <dbReference type="PIRSR" id="PIRSR600246-2"/>
    </source>
</evidence>
<organism evidence="9 10">
    <name type="scientific">Cyclostephanos tholiformis</name>
    <dbReference type="NCBI Taxonomy" id="382380"/>
    <lineage>
        <taxon>Eukaryota</taxon>
        <taxon>Sar</taxon>
        <taxon>Stramenopiles</taxon>
        <taxon>Ochrophyta</taxon>
        <taxon>Bacillariophyta</taxon>
        <taxon>Coscinodiscophyceae</taxon>
        <taxon>Thalassiosirophycidae</taxon>
        <taxon>Stephanodiscales</taxon>
        <taxon>Stephanodiscaceae</taxon>
        <taxon>Cyclostephanos</taxon>
    </lineage>
</organism>
<dbReference type="SUPFAM" id="SSF56235">
    <property type="entry name" value="N-terminal nucleophile aminohydrolases (Ntn hydrolases)"/>
    <property type="match status" value="1"/>
</dbReference>
<gene>
    <name evidence="9" type="ORF">ACHAXA_004933</name>
</gene>
<keyword evidence="3" id="KW-0645">Protease</keyword>
<keyword evidence="5" id="KW-0068">Autocatalytic cleavage</keyword>
<dbReference type="GO" id="GO:0006508">
    <property type="term" value="P:proteolysis"/>
    <property type="evidence" value="ECO:0007669"/>
    <property type="project" value="UniProtKB-KW"/>
</dbReference>
<keyword evidence="10" id="KW-1185">Reference proteome</keyword>
<feature type="binding site" evidence="7">
    <location>
        <begin position="321"/>
        <end position="324"/>
    </location>
    <ligand>
        <name>substrate</name>
    </ligand>
</feature>
<protein>
    <recommendedName>
        <fullName evidence="2">beta-aspartyl-peptidase</fullName>
        <ecNumber evidence="2">3.4.19.5</ecNumber>
    </recommendedName>
</protein>
<dbReference type="FunFam" id="3.60.20.30:FF:000001">
    <property type="entry name" value="Isoaspartyl peptidase/L-asparaginase"/>
    <property type="match status" value="1"/>
</dbReference>
<dbReference type="EMBL" id="JALLPB020000185">
    <property type="protein sequence ID" value="KAL3815731.1"/>
    <property type="molecule type" value="Genomic_DNA"/>
</dbReference>